<sequence length="684" mass="75034">MIRRSEHSLLFLVLVMCLGLLSQPAAALQLKDVRVSPAGKPLMISLDFDSKPGRVRVTRSEDPPLTRLTVDQASNGTGQTSWRNLNPALRDITVDNDSGSLKVNVELREASAMQTRINGNTIEVVPAEAETDATALPDASNDDNAGLVFERGDSGEGKLRIMLPDPNVHVSVQEEGADIRVELDGDVLPEVWQKHYDVADYGTTVSAIDARRVSPSRGVIAIHPVKGKRLEFITYQDGLELVVEARPKEPLQRKVATYDGERISLTLQNVDVRRVLQLIAESQNKNVLISDGVQGEISVNFQKVRWDEALDMVLRSRKLSKREQGDIWLIGPAAELADYERQDLEQKKQLEDLAPLEIDYIQINYAKASDLVKVLETEGTDSNKSRFLSARGSVTADPRTNILLVQETSDRLNKIREIVAKLDRPVRQVQIEARVVIAKDGFSKQLGVAWGGTSTKTSGSNSLILGGSTNTIVQRANQLAGNDDDVEFPGALAVDMGLDDVDSATSLALGFYNGSNLLSLELSAYQSDSKIEIVSQPKLITTDGKKALIESGTEIPYQTVQNDEVSIEFKKAVLSMAVTPQITPDNRLIMDLDISKDSKGETLSDGNFAIDTNHLQTQVLVNNGETLVLGGVFEVNTENSVIKTPFFGDIPYIGRLFRKTVNSEDKAELLIFITPKLVSDVNIP</sequence>
<dbReference type="InterPro" id="IPR005644">
    <property type="entry name" value="NolW-like"/>
</dbReference>
<dbReference type="InterPro" id="IPR038591">
    <property type="entry name" value="NolW-like_sf"/>
</dbReference>
<evidence type="ECO:0000256" key="4">
    <source>
        <dbReference type="ARBA" id="ARBA00022927"/>
    </source>
</evidence>
<protein>
    <recommendedName>
        <fullName evidence="10">Secretin/TonB short N-terminal domain-containing protein</fullName>
    </recommendedName>
</protein>
<name>A0ABX5M0N8_9GAMM</name>
<keyword evidence="2 8" id="KW-0813">Transport</keyword>
<dbReference type="InterPro" id="IPR013355">
    <property type="entry name" value="Pilus_4_PilQ"/>
</dbReference>
<evidence type="ECO:0000259" key="10">
    <source>
        <dbReference type="SMART" id="SM00965"/>
    </source>
</evidence>
<proteinExistence type="inferred from homology"/>
<dbReference type="PRINTS" id="PR00811">
    <property type="entry name" value="BCTERIALGSPD"/>
</dbReference>
<keyword evidence="3 9" id="KW-0732">Signal</keyword>
<accession>A0ABX5M0N8</accession>
<keyword evidence="4" id="KW-0653">Protein transport</keyword>
<dbReference type="PANTHER" id="PTHR30604">
    <property type="entry name" value="PROTEIN TRANSPORT PROTEIN HOFQ"/>
    <property type="match status" value="1"/>
</dbReference>
<feature type="signal peptide" evidence="9">
    <location>
        <begin position="1"/>
        <end position="27"/>
    </location>
</feature>
<dbReference type="Pfam" id="PF03958">
    <property type="entry name" value="Secretin_N"/>
    <property type="match status" value="1"/>
</dbReference>
<dbReference type="EMBL" id="LAPT01000024">
    <property type="protein sequence ID" value="PXF32116.1"/>
    <property type="molecule type" value="Genomic_DNA"/>
</dbReference>
<feature type="domain" description="Secretin/TonB short N-terminal" evidence="10">
    <location>
        <begin position="285"/>
        <end position="333"/>
    </location>
</feature>
<dbReference type="Proteomes" id="UP000248090">
    <property type="component" value="Unassembled WGS sequence"/>
</dbReference>
<evidence type="ECO:0000313" key="12">
    <source>
        <dbReference type="Proteomes" id="UP000248090"/>
    </source>
</evidence>
<keyword evidence="12" id="KW-1185">Reference proteome</keyword>
<evidence type="ECO:0000256" key="9">
    <source>
        <dbReference type="SAM" id="SignalP"/>
    </source>
</evidence>
<dbReference type="InterPro" id="IPR011662">
    <property type="entry name" value="Secretin/TonB_short_N"/>
</dbReference>
<evidence type="ECO:0000256" key="5">
    <source>
        <dbReference type="ARBA" id="ARBA00023136"/>
    </source>
</evidence>
<dbReference type="InterPro" id="IPR051808">
    <property type="entry name" value="Type_IV_pilus_biogenesis"/>
</dbReference>
<dbReference type="InterPro" id="IPR001775">
    <property type="entry name" value="GspD/PilQ"/>
</dbReference>
<dbReference type="Gene3D" id="2.60.40.3470">
    <property type="match status" value="1"/>
</dbReference>
<evidence type="ECO:0000256" key="8">
    <source>
        <dbReference type="RuleBase" id="RU004004"/>
    </source>
</evidence>
<comment type="caution">
    <text evidence="11">The sequence shown here is derived from an EMBL/GenBank/DDBJ whole genome shotgun (WGS) entry which is preliminary data.</text>
</comment>
<evidence type="ECO:0000313" key="11">
    <source>
        <dbReference type="EMBL" id="PXF32116.1"/>
    </source>
</evidence>
<evidence type="ECO:0000256" key="3">
    <source>
        <dbReference type="ARBA" id="ARBA00022729"/>
    </source>
</evidence>
<dbReference type="Pfam" id="PF00263">
    <property type="entry name" value="Secretin"/>
    <property type="match status" value="1"/>
</dbReference>
<evidence type="ECO:0000256" key="2">
    <source>
        <dbReference type="ARBA" id="ARBA00022448"/>
    </source>
</evidence>
<keyword evidence="6" id="KW-0998">Cell outer membrane</keyword>
<dbReference type="Pfam" id="PF11741">
    <property type="entry name" value="AMIN"/>
    <property type="match status" value="1"/>
</dbReference>
<evidence type="ECO:0000256" key="6">
    <source>
        <dbReference type="ARBA" id="ARBA00023237"/>
    </source>
</evidence>
<comment type="subcellular location">
    <subcellularLocation>
        <location evidence="8">Cell outer membrane</location>
    </subcellularLocation>
    <subcellularLocation>
        <location evidence="1">Membrane</location>
    </subcellularLocation>
</comment>
<dbReference type="SMART" id="SM00965">
    <property type="entry name" value="STN"/>
    <property type="match status" value="1"/>
</dbReference>
<feature type="chain" id="PRO_5045186521" description="Secretin/TonB short N-terminal domain-containing protein" evidence="9">
    <location>
        <begin position="28"/>
        <end position="684"/>
    </location>
</feature>
<reference evidence="11 12" key="1">
    <citation type="submission" date="2015-03" db="EMBL/GenBank/DDBJ databases">
        <authorList>
            <person name="Krishnan R."/>
            <person name="Midha S."/>
            <person name="Patil P.B."/>
            <person name="Rameshkumar N."/>
        </authorList>
    </citation>
    <scope>NUCLEOTIDE SEQUENCE [LARGE SCALE GENOMIC DNA]</scope>
    <source>
        <strain evidence="11 12">L1E11</strain>
    </source>
</reference>
<dbReference type="Gene3D" id="3.30.1370.120">
    <property type="match status" value="1"/>
</dbReference>
<dbReference type="InterPro" id="IPR021731">
    <property type="entry name" value="AMIN_dom"/>
</dbReference>
<keyword evidence="5" id="KW-0472">Membrane</keyword>
<evidence type="ECO:0000256" key="7">
    <source>
        <dbReference type="RuleBase" id="RU004003"/>
    </source>
</evidence>
<dbReference type="InterPro" id="IPR004846">
    <property type="entry name" value="T2SS/T3SS_dom"/>
</dbReference>
<dbReference type="Gene3D" id="3.30.1370.130">
    <property type="match status" value="1"/>
</dbReference>
<dbReference type="PANTHER" id="PTHR30604:SF1">
    <property type="entry name" value="DNA UTILIZATION PROTEIN HOFQ"/>
    <property type="match status" value="1"/>
</dbReference>
<gene>
    <name evidence="11" type="ORF">WH50_06240</name>
</gene>
<organism evidence="11 12">
    <name type="scientific">Pokkaliibacter plantistimulans</name>
    <dbReference type="NCBI Taxonomy" id="1635171"/>
    <lineage>
        <taxon>Bacteria</taxon>
        <taxon>Pseudomonadati</taxon>
        <taxon>Pseudomonadota</taxon>
        <taxon>Gammaproteobacteria</taxon>
        <taxon>Oceanospirillales</taxon>
        <taxon>Balneatrichaceae</taxon>
        <taxon>Pokkaliibacter</taxon>
    </lineage>
</organism>
<evidence type="ECO:0000256" key="1">
    <source>
        <dbReference type="ARBA" id="ARBA00004370"/>
    </source>
</evidence>
<comment type="similarity">
    <text evidence="7">Belongs to the bacterial secretin family.</text>
</comment>
<dbReference type="NCBIfam" id="TIGR02515">
    <property type="entry name" value="IV_pilus_PilQ"/>
    <property type="match status" value="1"/>
</dbReference>